<organism evidence="2">
    <name type="scientific">uncultured Thiotrichaceae bacterium</name>
    <dbReference type="NCBI Taxonomy" id="298394"/>
    <lineage>
        <taxon>Bacteria</taxon>
        <taxon>Pseudomonadati</taxon>
        <taxon>Pseudomonadota</taxon>
        <taxon>Gammaproteobacteria</taxon>
        <taxon>Thiotrichales</taxon>
        <taxon>Thiotrichaceae</taxon>
        <taxon>environmental samples</taxon>
    </lineage>
</organism>
<gene>
    <name evidence="2" type="ORF">HELGO_WM35561</name>
</gene>
<proteinExistence type="predicted"/>
<feature type="compositionally biased region" description="Basic and acidic residues" evidence="1">
    <location>
        <begin position="61"/>
        <end position="79"/>
    </location>
</feature>
<feature type="compositionally biased region" description="Low complexity" evidence="1">
    <location>
        <begin position="1"/>
        <end position="18"/>
    </location>
</feature>
<accession>A0A6S6T691</accession>
<name>A0A6S6T691_9GAMM</name>
<feature type="compositionally biased region" description="Polar residues" evidence="1">
    <location>
        <begin position="29"/>
        <end position="43"/>
    </location>
</feature>
<dbReference type="EMBL" id="CACVAT010000230">
    <property type="protein sequence ID" value="CAA6814394.1"/>
    <property type="molecule type" value="Genomic_DNA"/>
</dbReference>
<feature type="region of interest" description="Disordered" evidence="1">
    <location>
        <begin position="1"/>
        <end position="96"/>
    </location>
</feature>
<protein>
    <submittedName>
        <fullName evidence="2">Uncharacterized protein</fullName>
    </submittedName>
</protein>
<reference evidence="2" key="1">
    <citation type="submission" date="2020-01" db="EMBL/GenBank/DDBJ databases">
        <authorList>
            <person name="Meier V. D."/>
            <person name="Meier V D."/>
        </authorList>
    </citation>
    <scope>NUCLEOTIDE SEQUENCE</scope>
    <source>
        <strain evidence="2">HLG_WM_MAG_09</strain>
    </source>
</reference>
<sequence length="351" mass="37815">MDTVASQSQAGSSSKSAGTPETSDKTQTSKDAAQFSEASSRSTPVAEAASVMQNTVSAVKGYDDNKELSDSTKPNDDKLSQSQPAGDDKFSFSFENDTVNENSGALGSWGSGDSVTPLEGKGVFAVDDAVQQKQAAVTEVGQKINSNLLKAAEVSGADINHLIEKNSGIFTTNADGEIALNPVIVKDTVRVDDNALLDEDVLDRMQARIQLNDRANAYLELYNATGEEQLVLQTQITTYTGAIGSMALVGNMLAKDANPEKYKLSLDQFSLDILQGTHDLARQFVGESVYNLDRNRLQDADHAVWASKGMGEHFPGNVQFVDYEWHNDPKLAKEIYNSQGTINSFTNGARI</sequence>
<dbReference type="AlphaFoldDB" id="A0A6S6T691"/>
<evidence type="ECO:0000313" key="2">
    <source>
        <dbReference type="EMBL" id="CAA6814394.1"/>
    </source>
</evidence>
<evidence type="ECO:0000256" key="1">
    <source>
        <dbReference type="SAM" id="MobiDB-lite"/>
    </source>
</evidence>